<keyword evidence="2" id="KW-0378">Hydrolase</keyword>
<feature type="domain" description="Homing endonuclease LAGLIDADG" evidence="1">
    <location>
        <begin position="9"/>
        <end position="109"/>
    </location>
</feature>
<dbReference type="Pfam" id="PF00961">
    <property type="entry name" value="LAGLIDADG_1"/>
    <property type="match status" value="1"/>
</dbReference>
<dbReference type="InterPro" id="IPR051289">
    <property type="entry name" value="LAGLIDADG_Endonuclease"/>
</dbReference>
<accession>A0A1B0RYA9</accession>
<organism evidence="2">
    <name type="scientific">Symbiochloris reticulata</name>
    <dbReference type="NCBI Taxonomy" id="40981"/>
    <lineage>
        <taxon>Eukaryota</taxon>
        <taxon>Viridiplantae</taxon>
        <taxon>Chlorophyta</taxon>
        <taxon>core chlorophytes</taxon>
        <taxon>Trebouxiophyceae</taxon>
        <taxon>Trebouxiales</taxon>
        <taxon>Trebouxiaceae</taxon>
        <taxon>Symbiochloris</taxon>
    </lineage>
</organism>
<keyword evidence="2" id="KW-0150">Chloroplast</keyword>
<protein>
    <submittedName>
        <fullName evidence="2">Putative LAGLIDADG homing endonuclease</fullName>
    </submittedName>
</protein>
<dbReference type="GO" id="GO:0005739">
    <property type="term" value="C:mitochondrion"/>
    <property type="evidence" value="ECO:0007669"/>
    <property type="project" value="UniProtKB-ARBA"/>
</dbReference>
<reference evidence="2" key="1">
    <citation type="submission" date="2012-04" db="EMBL/GenBank/DDBJ databases">
        <title>Newly identified LAGLIDADG homing endonucleases in the chloroplast LSU rDNA of green algae.</title>
        <authorList>
            <person name="Del Hoyo A."/>
            <person name="Alvarez R."/>
            <person name="Casano L.M."/>
            <person name="Barreno E."/>
            <person name="Del Campo E.M."/>
        </authorList>
    </citation>
    <scope>NUCLEOTIDE SEQUENCE</scope>
</reference>
<keyword evidence="2" id="KW-0540">Nuclease</keyword>
<dbReference type="GO" id="GO:0004519">
    <property type="term" value="F:endonuclease activity"/>
    <property type="evidence" value="ECO:0007669"/>
    <property type="project" value="UniProtKB-KW"/>
</dbReference>
<name>A0A1B0RYA9_9CHLO</name>
<dbReference type="Gene3D" id="3.10.28.10">
    <property type="entry name" value="Homing endonucleases"/>
    <property type="match status" value="1"/>
</dbReference>
<evidence type="ECO:0000313" key="2">
    <source>
        <dbReference type="EMBL" id="ALA63884.1"/>
    </source>
</evidence>
<dbReference type="PANTHER" id="PTHR36181:SF2">
    <property type="entry name" value="INTRON-ENCODED ENDONUCLEASE AI3-RELATED"/>
    <property type="match status" value="1"/>
</dbReference>
<dbReference type="InterPro" id="IPR004860">
    <property type="entry name" value="LAGLIDADG_dom"/>
</dbReference>
<sequence>MNLHISSWITGFVDGEGCFSVSFSKREKVKTGIEVRPSFSVSQLAPSRKSLELINNAFGVGGIRYSKKDNCYKYEVRSSKDLRNVVIPHFHKYPLQTTKKNDFLKLEKVLDLVKRNHHLNIDGMKSIIDIVFNDGNGLPTNRSYTKEQLLKLLKS</sequence>
<keyword evidence="2" id="KW-0934">Plastid</keyword>
<dbReference type="AlphaFoldDB" id="A0A1B0RYA9"/>
<dbReference type="EMBL" id="JQ921004">
    <property type="protein sequence ID" value="ALA63884.1"/>
    <property type="molecule type" value="Genomic_DNA"/>
</dbReference>
<evidence type="ECO:0000259" key="1">
    <source>
        <dbReference type="Pfam" id="PF00961"/>
    </source>
</evidence>
<keyword evidence="2" id="KW-0255">Endonuclease</keyword>
<dbReference type="SUPFAM" id="SSF55608">
    <property type="entry name" value="Homing endonucleases"/>
    <property type="match status" value="1"/>
</dbReference>
<dbReference type="PANTHER" id="PTHR36181">
    <property type="entry name" value="INTRON-ENCODED ENDONUCLEASE AI3-RELATED"/>
    <property type="match status" value="1"/>
</dbReference>
<dbReference type="InterPro" id="IPR027434">
    <property type="entry name" value="Homing_endonucl"/>
</dbReference>
<geneLocation type="chloroplast" evidence="2"/>
<proteinExistence type="predicted"/>